<dbReference type="Proteomes" id="UP000266389">
    <property type="component" value="Unassembled WGS sequence"/>
</dbReference>
<gene>
    <name evidence="1" type="ORF">D0433_11830</name>
</gene>
<comment type="caution">
    <text evidence="1">The sequence shown here is derived from an EMBL/GenBank/DDBJ whole genome shotgun (WGS) entry which is preliminary data.</text>
</comment>
<dbReference type="AlphaFoldDB" id="A0A395LXQ2"/>
<accession>A0A395LXQ2</accession>
<evidence type="ECO:0000313" key="2">
    <source>
        <dbReference type="Proteomes" id="UP000266389"/>
    </source>
</evidence>
<evidence type="ECO:0000313" key="1">
    <source>
        <dbReference type="EMBL" id="RFM23347.1"/>
    </source>
</evidence>
<name>A0A395LXQ2_9BACT</name>
<proteinExistence type="predicted"/>
<organism evidence="1 2">
    <name type="scientific">Candidatus Thermochlorobacter aerophilus</name>
    <dbReference type="NCBI Taxonomy" id="1868324"/>
    <lineage>
        <taxon>Bacteria</taxon>
        <taxon>Pseudomonadati</taxon>
        <taxon>Chlorobiota</taxon>
        <taxon>Chlorobiia</taxon>
        <taxon>Chlorobiales</taxon>
        <taxon>Candidatus Thermochlorobacteriaceae</taxon>
        <taxon>Candidatus Thermochlorobacter</taxon>
    </lineage>
</organism>
<sequence length="117" mass="12676">MNRRQFLRLSSALGIPLTLNGLSLSALAHTPALHLLSTLSSERILVIVQLSGGNDGLNTVIPLDQYSAYQQARANIAIPENRVLRLTPATGLHPAMPELKTLYDEGKVVLVQLISQP</sequence>
<evidence type="ECO:0008006" key="3">
    <source>
        <dbReference type="Google" id="ProtNLM"/>
    </source>
</evidence>
<reference evidence="1 2" key="1">
    <citation type="journal article" date="2011" name="ISME J.">
        <title>Community ecology of hot spring cyanobacterial mats: predominant populations and their functional potential.</title>
        <authorList>
            <person name="Klatt C.G."/>
            <person name="Wood J.M."/>
            <person name="Rusch D.B."/>
            <person name="Bateson M.M."/>
            <person name="Hamamura N."/>
            <person name="Heidelberg J.F."/>
            <person name="Grossman A.R."/>
            <person name="Bhaya D."/>
            <person name="Cohan F.M."/>
            <person name="Kuhl M."/>
            <person name="Bryant D.A."/>
            <person name="Ward D.M."/>
        </authorList>
    </citation>
    <scope>NUCLEOTIDE SEQUENCE [LARGE SCALE GENOMIC DNA]</scope>
    <source>
        <strain evidence="1">OS</strain>
    </source>
</reference>
<dbReference type="EMBL" id="PHFL01000067">
    <property type="protein sequence ID" value="RFM23347.1"/>
    <property type="molecule type" value="Genomic_DNA"/>
</dbReference>
<protein>
    <recommendedName>
        <fullName evidence="3">DUF1501 domain-containing protein</fullName>
    </recommendedName>
</protein>